<dbReference type="AlphaFoldDB" id="A0A0F9B6E6"/>
<proteinExistence type="predicted"/>
<organism evidence="1">
    <name type="scientific">marine sediment metagenome</name>
    <dbReference type="NCBI Taxonomy" id="412755"/>
    <lineage>
        <taxon>unclassified sequences</taxon>
        <taxon>metagenomes</taxon>
        <taxon>ecological metagenomes</taxon>
    </lineage>
</organism>
<name>A0A0F9B6E6_9ZZZZ</name>
<reference evidence="1" key="1">
    <citation type="journal article" date="2015" name="Nature">
        <title>Complex archaea that bridge the gap between prokaryotes and eukaryotes.</title>
        <authorList>
            <person name="Spang A."/>
            <person name="Saw J.H."/>
            <person name="Jorgensen S.L."/>
            <person name="Zaremba-Niedzwiedzka K."/>
            <person name="Martijn J."/>
            <person name="Lind A.E."/>
            <person name="van Eijk R."/>
            <person name="Schleper C."/>
            <person name="Guy L."/>
            <person name="Ettema T.J."/>
        </authorList>
    </citation>
    <scope>NUCLEOTIDE SEQUENCE</scope>
</reference>
<evidence type="ECO:0000313" key="1">
    <source>
        <dbReference type="EMBL" id="KKL17499.1"/>
    </source>
</evidence>
<accession>A0A0F9B6E6</accession>
<gene>
    <name evidence="1" type="ORF">LCGC14_2484910</name>
</gene>
<dbReference type="EMBL" id="LAZR01039235">
    <property type="protein sequence ID" value="KKL17499.1"/>
    <property type="molecule type" value="Genomic_DNA"/>
</dbReference>
<protein>
    <submittedName>
        <fullName evidence="1">Uncharacterized protein</fullName>
    </submittedName>
</protein>
<comment type="caution">
    <text evidence="1">The sequence shown here is derived from an EMBL/GenBank/DDBJ whole genome shotgun (WGS) entry which is preliminary data.</text>
</comment>
<sequence>MRDTEYPKVTDDMSADEIVRVMYPAIMLNAMKEDERLFFILGLLKFDFTHLGEKLQEIMYK</sequence>